<evidence type="ECO:0000313" key="2">
    <source>
        <dbReference type="Proteomes" id="UP000595140"/>
    </source>
</evidence>
<gene>
    <name evidence="1" type="ORF">CCAM_LOCUS10456</name>
</gene>
<reference evidence="1 2" key="1">
    <citation type="submission" date="2018-04" db="EMBL/GenBank/DDBJ databases">
        <authorList>
            <person name="Vogel A."/>
        </authorList>
    </citation>
    <scope>NUCLEOTIDE SEQUENCE [LARGE SCALE GENOMIC DNA]</scope>
</reference>
<name>A0A484KTN6_9ASTE</name>
<evidence type="ECO:0000313" key="1">
    <source>
        <dbReference type="EMBL" id="VFQ68680.1"/>
    </source>
</evidence>
<dbReference type="Proteomes" id="UP000595140">
    <property type="component" value="Unassembled WGS sequence"/>
</dbReference>
<sequence>MAAFTYLKINGIEVVCRPLNADEHVEYPFFIYNDETYMKNINQVILKHEDNGGSRQLLNVAKIKDVDHGLMNSETIARKNMIIDTMVVSLWRCISYELYKIQNDFKAQSVKECIGLSEEKMKENAVASFRCLFETIGRKYYFWEEPSTNDLLFLGYFY</sequence>
<accession>A0A484KTN6</accession>
<dbReference type="AlphaFoldDB" id="A0A484KTN6"/>
<proteinExistence type="predicted"/>
<keyword evidence="2" id="KW-1185">Reference proteome</keyword>
<dbReference type="EMBL" id="OOIL02000714">
    <property type="protein sequence ID" value="VFQ68680.1"/>
    <property type="molecule type" value="Genomic_DNA"/>
</dbReference>
<organism evidence="1 2">
    <name type="scientific">Cuscuta campestris</name>
    <dbReference type="NCBI Taxonomy" id="132261"/>
    <lineage>
        <taxon>Eukaryota</taxon>
        <taxon>Viridiplantae</taxon>
        <taxon>Streptophyta</taxon>
        <taxon>Embryophyta</taxon>
        <taxon>Tracheophyta</taxon>
        <taxon>Spermatophyta</taxon>
        <taxon>Magnoliopsida</taxon>
        <taxon>eudicotyledons</taxon>
        <taxon>Gunneridae</taxon>
        <taxon>Pentapetalae</taxon>
        <taxon>asterids</taxon>
        <taxon>lamiids</taxon>
        <taxon>Solanales</taxon>
        <taxon>Convolvulaceae</taxon>
        <taxon>Cuscuteae</taxon>
        <taxon>Cuscuta</taxon>
        <taxon>Cuscuta subgen. Grammica</taxon>
        <taxon>Cuscuta sect. Cleistogrammica</taxon>
    </lineage>
</organism>
<protein>
    <submittedName>
        <fullName evidence="1">Uncharacterized protein</fullName>
    </submittedName>
</protein>